<dbReference type="InterPro" id="IPR006170">
    <property type="entry name" value="PBP/GOBP"/>
</dbReference>
<proteinExistence type="evidence at transcript level"/>
<dbReference type="SUPFAM" id="SSF47565">
    <property type="entry name" value="Insect pheromone/odorant-binding proteins"/>
    <property type="match status" value="1"/>
</dbReference>
<dbReference type="GO" id="GO:0005549">
    <property type="term" value="F:odorant binding"/>
    <property type="evidence" value="ECO:0007669"/>
    <property type="project" value="InterPro"/>
</dbReference>
<reference evidence="2" key="1">
    <citation type="submission" date="2015-07" db="EMBL/GenBank/DDBJ databases">
        <title>Identification and expression pattern of odorant-binding protein gene in Phenacoccus solenopsis Tinsley.</title>
        <authorList>
            <person name="Zhao J."/>
        </authorList>
    </citation>
    <scope>NUCLEOTIDE SEQUENCE</scope>
</reference>
<keyword evidence="1" id="KW-0732">Signal</keyword>
<accession>A0A0U2V8C5</accession>
<feature type="signal peptide" evidence="1">
    <location>
        <begin position="1"/>
        <end position="15"/>
    </location>
</feature>
<evidence type="ECO:0000313" key="2">
    <source>
        <dbReference type="EMBL" id="ALS31056.1"/>
    </source>
</evidence>
<evidence type="ECO:0000256" key="1">
    <source>
        <dbReference type="SAM" id="SignalP"/>
    </source>
</evidence>
<dbReference type="CDD" id="cd23992">
    <property type="entry name" value="PBP_GOBP"/>
    <property type="match status" value="1"/>
</dbReference>
<dbReference type="Pfam" id="PF01395">
    <property type="entry name" value="PBP_GOBP"/>
    <property type="match status" value="1"/>
</dbReference>
<gene>
    <name evidence="2" type="primary">OBP6</name>
</gene>
<organism evidence="2">
    <name type="scientific">Phenacoccus solenopsis</name>
    <name type="common">Solenopsis mealybug</name>
    <dbReference type="NCBI Taxonomy" id="483260"/>
    <lineage>
        <taxon>Eukaryota</taxon>
        <taxon>Metazoa</taxon>
        <taxon>Ecdysozoa</taxon>
        <taxon>Arthropoda</taxon>
        <taxon>Hexapoda</taxon>
        <taxon>Insecta</taxon>
        <taxon>Pterygota</taxon>
        <taxon>Neoptera</taxon>
        <taxon>Paraneoptera</taxon>
        <taxon>Hemiptera</taxon>
        <taxon>Sternorrhyncha</taxon>
        <taxon>Coccoidea</taxon>
        <taxon>Pseudococcidae</taxon>
        <taxon>Phenacoccus</taxon>
    </lineage>
</organism>
<dbReference type="AlphaFoldDB" id="A0A0U2V8C5"/>
<protein>
    <submittedName>
        <fullName evidence="2">Odorant-binding protein</fullName>
    </submittedName>
</protein>
<feature type="chain" id="PRO_5012949534" evidence="1">
    <location>
        <begin position="16"/>
        <end position="147"/>
    </location>
</feature>
<dbReference type="InterPro" id="IPR036728">
    <property type="entry name" value="PBP_GOBP_sf"/>
</dbReference>
<name>A0A0U2V8C5_9HEMI</name>
<dbReference type="Gene3D" id="1.10.238.20">
    <property type="entry name" value="Pheromone/general odorant binding protein domain"/>
    <property type="match status" value="1"/>
</dbReference>
<dbReference type="EMBL" id="KT286769">
    <property type="protein sequence ID" value="ALS31056.1"/>
    <property type="molecule type" value="mRNA"/>
</dbReference>
<sequence>MLALVAFLFVASCYAAPQEMGSHVYEAEGDCFDAFPSITRDYLEGLKKVKKLPENPTRDFKCFITCVGKKIEAMSANGEFDFDTLKEITVLITGGEATHDDAHKMVSNCFDVEHDDDCEKAWKYIECKIEELKPYKFSKGFCPTCHE</sequence>